<name>A0A174I1H2_9FIRM</name>
<reference evidence="1 2" key="1">
    <citation type="submission" date="2015-09" db="EMBL/GenBank/DDBJ databases">
        <authorList>
            <consortium name="Pathogen Informatics"/>
        </authorList>
    </citation>
    <scope>NUCLEOTIDE SEQUENCE [LARGE SCALE GENOMIC DNA]</scope>
    <source>
        <strain evidence="1 2">2789STDY5834866</strain>
    </source>
</reference>
<organism evidence="1 2">
    <name type="scientific">Coprococcus comes</name>
    <dbReference type="NCBI Taxonomy" id="410072"/>
    <lineage>
        <taxon>Bacteria</taxon>
        <taxon>Bacillati</taxon>
        <taxon>Bacillota</taxon>
        <taxon>Clostridia</taxon>
        <taxon>Lachnospirales</taxon>
        <taxon>Lachnospiraceae</taxon>
        <taxon>Coprococcus</taxon>
    </lineage>
</organism>
<sequence length="82" mass="9096">MVMKSKDSKISKIVRMLMMLLTVILIALFLTIMILVSKIQGTARVVNYAGLVRGKTQQIIKLEDAKEPQDEMIASVASFNGI</sequence>
<dbReference type="AlphaFoldDB" id="A0A174I1H2"/>
<dbReference type="EMBL" id="CYZK01000028">
    <property type="protein sequence ID" value="CUO78919.1"/>
    <property type="molecule type" value="Genomic_DNA"/>
</dbReference>
<dbReference type="Proteomes" id="UP000095362">
    <property type="component" value="Unassembled WGS sequence"/>
</dbReference>
<accession>A0A174I1H2</accession>
<evidence type="ECO:0000313" key="1">
    <source>
        <dbReference type="EMBL" id="CUO78919.1"/>
    </source>
</evidence>
<evidence type="ECO:0000313" key="2">
    <source>
        <dbReference type="Proteomes" id="UP000095362"/>
    </source>
</evidence>
<gene>
    <name evidence="1" type="ORF">ERS852481_02883</name>
</gene>
<proteinExistence type="predicted"/>
<protein>
    <submittedName>
        <fullName evidence="1">Uncharacterized protein</fullName>
    </submittedName>
</protein>